<gene>
    <name evidence="2" type="ORF">CVT25_002477</name>
</gene>
<evidence type="ECO:0000256" key="1">
    <source>
        <dbReference type="SAM" id="SignalP"/>
    </source>
</evidence>
<feature type="chain" id="PRO_5019188755" evidence="1">
    <location>
        <begin position="30"/>
        <end position="105"/>
    </location>
</feature>
<dbReference type="EMBL" id="NHYD01001452">
    <property type="protein sequence ID" value="PPQ91149.1"/>
    <property type="molecule type" value="Genomic_DNA"/>
</dbReference>
<dbReference type="InParanoid" id="A0A409XK65"/>
<organism evidence="2 3">
    <name type="scientific">Psilocybe cyanescens</name>
    <dbReference type="NCBI Taxonomy" id="93625"/>
    <lineage>
        <taxon>Eukaryota</taxon>
        <taxon>Fungi</taxon>
        <taxon>Dikarya</taxon>
        <taxon>Basidiomycota</taxon>
        <taxon>Agaricomycotina</taxon>
        <taxon>Agaricomycetes</taxon>
        <taxon>Agaricomycetidae</taxon>
        <taxon>Agaricales</taxon>
        <taxon>Agaricineae</taxon>
        <taxon>Strophariaceae</taxon>
        <taxon>Psilocybe</taxon>
    </lineage>
</organism>
<evidence type="ECO:0000313" key="2">
    <source>
        <dbReference type="EMBL" id="PPQ91149.1"/>
    </source>
</evidence>
<evidence type="ECO:0000313" key="3">
    <source>
        <dbReference type="Proteomes" id="UP000283269"/>
    </source>
</evidence>
<dbReference type="Proteomes" id="UP000283269">
    <property type="component" value="Unassembled WGS sequence"/>
</dbReference>
<keyword evidence="1" id="KW-0732">Signal</keyword>
<feature type="signal peptide" evidence="1">
    <location>
        <begin position="1"/>
        <end position="29"/>
    </location>
</feature>
<reference evidence="2 3" key="1">
    <citation type="journal article" date="2018" name="Evol. Lett.">
        <title>Horizontal gene cluster transfer increased hallucinogenic mushroom diversity.</title>
        <authorList>
            <person name="Reynolds H.T."/>
            <person name="Vijayakumar V."/>
            <person name="Gluck-Thaler E."/>
            <person name="Korotkin H.B."/>
            <person name="Matheny P.B."/>
            <person name="Slot J.C."/>
        </authorList>
    </citation>
    <scope>NUCLEOTIDE SEQUENCE [LARGE SCALE GENOMIC DNA]</scope>
    <source>
        <strain evidence="2 3">2631</strain>
    </source>
</reference>
<dbReference type="AlphaFoldDB" id="A0A409XK65"/>
<keyword evidence="3" id="KW-1185">Reference proteome</keyword>
<comment type="caution">
    <text evidence="2">The sequence shown here is derived from an EMBL/GenBank/DDBJ whole genome shotgun (WGS) entry which is preliminary data.</text>
</comment>
<accession>A0A409XK65</accession>
<dbReference type="OrthoDB" id="3023862at2759"/>
<sequence>MFKFKPRAIFIALMLLWESLKGLVAVSLAENVISEIPGNHGDELEGGIDEADGKGQYYMGSINNGQGLDTSHISQLDAFEGGDDFELEVQFTDEEYVDAEVIDEW</sequence>
<proteinExistence type="predicted"/>
<name>A0A409XK65_PSICY</name>
<protein>
    <submittedName>
        <fullName evidence="2">Uncharacterized protein</fullName>
    </submittedName>
</protein>